<proteinExistence type="predicted"/>
<protein>
    <submittedName>
        <fullName evidence="1">Uncharacterized protein</fullName>
    </submittedName>
</protein>
<sequence length="73" mass="8372">MEASDAKAYIQRWVAVAEIEQQEGSPPSVAENWRQLNAIMRRANRLGITREDDDGEMALFLLWARLKTRNVAN</sequence>
<gene>
    <name evidence="1" type="ORF">MNBD_CHLOROFLEXI01-4769</name>
</gene>
<evidence type="ECO:0000313" key="1">
    <source>
        <dbReference type="EMBL" id="VAW31088.1"/>
    </source>
</evidence>
<organism evidence="1">
    <name type="scientific">hydrothermal vent metagenome</name>
    <dbReference type="NCBI Taxonomy" id="652676"/>
    <lineage>
        <taxon>unclassified sequences</taxon>
        <taxon>metagenomes</taxon>
        <taxon>ecological metagenomes</taxon>
    </lineage>
</organism>
<dbReference type="AlphaFoldDB" id="A0A3B0UK45"/>
<dbReference type="EMBL" id="UOEU01000154">
    <property type="protein sequence ID" value="VAW31088.1"/>
    <property type="molecule type" value="Genomic_DNA"/>
</dbReference>
<reference evidence="1" key="1">
    <citation type="submission" date="2018-06" db="EMBL/GenBank/DDBJ databases">
        <authorList>
            <person name="Zhirakovskaya E."/>
        </authorList>
    </citation>
    <scope>NUCLEOTIDE SEQUENCE</scope>
</reference>
<name>A0A3B0UK45_9ZZZZ</name>
<accession>A0A3B0UK45</accession>